<accession>A0A7S4SWR1</accession>
<dbReference type="AlphaFoldDB" id="A0A7S4SWR1"/>
<organism evidence="2">
    <name type="scientific">Ditylum brightwellii</name>
    <dbReference type="NCBI Taxonomy" id="49249"/>
    <lineage>
        <taxon>Eukaryota</taxon>
        <taxon>Sar</taxon>
        <taxon>Stramenopiles</taxon>
        <taxon>Ochrophyta</taxon>
        <taxon>Bacillariophyta</taxon>
        <taxon>Mediophyceae</taxon>
        <taxon>Lithodesmiophycidae</taxon>
        <taxon>Lithodesmiales</taxon>
        <taxon>Lithodesmiaceae</taxon>
        <taxon>Ditylum</taxon>
    </lineage>
</organism>
<proteinExistence type="predicted"/>
<evidence type="ECO:0000256" key="1">
    <source>
        <dbReference type="SAM" id="MobiDB-lite"/>
    </source>
</evidence>
<feature type="region of interest" description="Disordered" evidence="1">
    <location>
        <begin position="161"/>
        <end position="210"/>
    </location>
</feature>
<sequence length="210" mass="22293">MHGINQRKATIYHGCVFKLTCFLTQGHVATIRARISGSAESPLKFIGRASKARRSVRALKGNIQSTGSSTGAPFLAAFCTSTAIRILGDIQVSTTRKIALLRARCSSPNDIGATTVGPTIVKEAGERRDLSVAAGCKAFFQCAVASTRACCRCQERHDAHTADKTRLGSRSRRSTVGARAENQGTRRGDSKSNPQFAARCHASGGENAAV</sequence>
<name>A0A7S4SWR1_9STRA</name>
<dbReference type="EMBL" id="HBNS01055464">
    <property type="protein sequence ID" value="CAE4658311.1"/>
    <property type="molecule type" value="Transcribed_RNA"/>
</dbReference>
<evidence type="ECO:0000313" key="2">
    <source>
        <dbReference type="EMBL" id="CAE4658311.1"/>
    </source>
</evidence>
<reference evidence="2" key="1">
    <citation type="submission" date="2021-01" db="EMBL/GenBank/DDBJ databases">
        <authorList>
            <person name="Corre E."/>
            <person name="Pelletier E."/>
            <person name="Niang G."/>
            <person name="Scheremetjew M."/>
            <person name="Finn R."/>
            <person name="Kale V."/>
            <person name="Holt S."/>
            <person name="Cochrane G."/>
            <person name="Meng A."/>
            <person name="Brown T."/>
            <person name="Cohen L."/>
        </authorList>
    </citation>
    <scope>NUCLEOTIDE SEQUENCE</scope>
    <source>
        <strain evidence="2">GSO104</strain>
    </source>
</reference>
<protein>
    <submittedName>
        <fullName evidence="2">Uncharacterized protein</fullName>
    </submittedName>
</protein>
<gene>
    <name evidence="2" type="ORF">DBRI00130_LOCUS40113</name>
</gene>